<sequence length="57" mass="6579">MSPKKFYELMIAQGRFMTIKNDWLVLEPTDGLSAQEIIYLASHGKELKEYVKTQEAS</sequence>
<accession>A0A9E7SBP1</accession>
<reference evidence="1" key="1">
    <citation type="submission" date="2021-11" db="EMBL/GenBank/DDBJ databases">
        <title>The TAILOR 12: Case summaries of 12 patient that have undergone phage therapy for multidrug-resistant infections.</title>
        <authorList>
            <person name="Green S."/>
            <person name="Terwilliger A."/>
            <person name="Clark J."/>
            <person name="Salazar K."/>
            <person name="Maresso A."/>
        </authorList>
    </citation>
    <scope>NUCLEOTIDE SEQUENCE</scope>
</reference>
<evidence type="ECO:0000313" key="2">
    <source>
        <dbReference type="Proteomes" id="UP001056005"/>
    </source>
</evidence>
<dbReference type="Proteomes" id="UP001056005">
    <property type="component" value="Segment"/>
</dbReference>
<name>A0A9E7SBP1_9CAUD</name>
<proteinExistence type="predicted"/>
<dbReference type="EMBL" id="OL362271">
    <property type="protein sequence ID" value="URY99188.1"/>
    <property type="molecule type" value="Genomic_DNA"/>
</dbReference>
<protein>
    <submittedName>
        <fullName evidence="1">Uncharacterized protein</fullName>
    </submittedName>
</protein>
<keyword evidence="2" id="KW-1185">Reference proteome</keyword>
<evidence type="ECO:0000313" key="1">
    <source>
        <dbReference type="EMBL" id="URY99188.1"/>
    </source>
</evidence>
<gene>
    <name evidence="1" type="ORF">6939_0009</name>
</gene>
<organism evidence="1 2">
    <name type="scientific">Klebsiella phage 6939</name>
    <dbReference type="NCBI Taxonomy" id="2912295"/>
    <lineage>
        <taxon>Viruses</taxon>
        <taxon>Duplodnaviria</taxon>
        <taxon>Heunggongvirae</taxon>
        <taxon>Uroviricota</taxon>
        <taxon>Caudoviricetes</taxon>
        <taxon>Autographivirales</taxon>
        <taxon>Autographivirales incertae sedis</taxon>
        <taxon>Reminisvirus</taxon>
        <taxon>Reminisvirus 6939</taxon>
    </lineage>
</organism>